<feature type="compositionally biased region" description="Basic residues" evidence="1">
    <location>
        <begin position="142"/>
        <end position="152"/>
    </location>
</feature>
<keyword evidence="3" id="KW-1185">Reference proteome</keyword>
<dbReference type="AlphaFoldDB" id="D7FVW5"/>
<feature type="compositionally biased region" description="Basic and acidic residues" evidence="1">
    <location>
        <begin position="104"/>
        <end position="117"/>
    </location>
</feature>
<proteinExistence type="predicted"/>
<dbReference type="InParanoid" id="D7FVW5"/>
<dbReference type="EMBL" id="FN649727">
    <property type="protein sequence ID" value="CBJ25485.1"/>
    <property type="molecule type" value="Genomic_DNA"/>
</dbReference>
<evidence type="ECO:0000256" key="1">
    <source>
        <dbReference type="SAM" id="MobiDB-lite"/>
    </source>
</evidence>
<dbReference type="EMBL" id="FN648486">
    <property type="protein sequence ID" value="CBJ25485.1"/>
    <property type="molecule type" value="Genomic_DNA"/>
</dbReference>
<feature type="compositionally biased region" description="Gly residues" evidence="1">
    <location>
        <begin position="83"/>
        <end position="103"/>
    </location>
</feature>
<sequence length="152" mass="15224">MAGARGPMPPQQFPQPMYRAAMGQPPQMFMQPPRMPMAPGQIQGFPPQGIQVVGQPGGAVPPPGSPFYHGQMQTPPQPQRPGNAGGMGGMRPGAGGMGPGGGGPHEHGGDGHGDDSGGGHSRRGRGGGRGGRGGLSRQNSANRKHRGGSGGS</sequence>
<dbReference type="Proteomes" id="UP000002630">
    <property type="component" value="Linkage Group LG02"/>
</dbReference>
<accession>D7FVW5</accession>
<organism evidence="2 3">
    <name type="scientific">Ectocarpus siliculosus</name>
    <name type="common">Brown alga</name>
    <name type="synonym">Conferva siliculosa</name>
    <dbReference type="NCBI Taxonomy" id="2880"/>
    <lineage>
        <taxon>Eukaryota</taxon>
        <taxon>Sar</taxon>
        <taxon>Stramenopiles</taxon>
        <taxon>Ochrophyta</taxon>
        <taxon>PX clade</taxon>
        <taxon>Phaeophyceae</taxon>
        <taxon>Ectocarpales</taxon>
        <taxon>Ectocarpaceae</taxon>
        <taxon>Ectocarpus</taxon>
    </lineage>
</organism>
<evidence type="ECO:0000313" key="2">
    <source>
        <dbReference type="EMBL" id="CBJ25485.1"/>
    </source>
</evidence>
<protein>
    <submittedName>
        <fullName evidence="2">Uncharacterized protein</fullName>
    </submittedName>
</protein>
<feature type="compositionally biased region" description="Low complexity" evidence="1">
    <location>
        <begin position="14"/>
        <end position="54"/>
    </location>
</feature>
<gene>
    <name evidence="2" type="ORF">Esi_0003_0073</name>
</gene>
<feature type="region of interest" description="Disordered" evidence="1">
    <location>
        <begin position="1"/>
        <end position="152"/>
    </location>
</feature>
<evidence type="ECO:0000313" key="3">
    <source>
        <dbReference type="Proteomes" id="UP000002630"/>
    </source>
</evidence>
<name>D7FVW5_ECTSI</name>
<reference evidence="2 3" key="1">
    <citation type="journal article" date="2010" name="Nature">
        <title>The Ectocarpus genome and the independent evolution of multicellularity in brown algae.</title>
        <authorList>
            <person name="Cock J.M."/>
            <person name="Sterck L."/>
            <person name="Rouze P."/>
            <person name="Scornet D."/>
            <person name="Allen A.E."/>
            <person name="Amoutzias G."/>
            <person name="Anthouard V."/>
            <person name="Artiguenave F."/>
            <person name="Aury J.M."/>
            <person name="Badger J.H."/>
            <person name="Beszteri B."/>
            <person name="Billiau K."/>
            <person name="Bonnet E."/>
            <person name="Bothwell J.H."/>
            <person name="Bowler C."/>
            <person name="Boyen C."/>
            <person name="Brownlee C."/>
            <person name="Carrano C.J."/>
            <person name="Charrier B."/>
            <person name="Cho G.Y."/>
            <person name="Coelho S.M."/>
            <person name="Collen J."/>
            <person name="Corre E."/>
            <person name="Da Silva C."/>
            <person name="Delage L."/>
            <person name="Delaroque N."/>
            <person name="Dittami S.M."/>
            <person name="Doulbeau S."/>
            <person name="Elias M."/>
            <person name="Farnham G."/>
            <person name="Gachon C.M."/>
            <person name="Gschloessl B."/>
            <person name="Heesch S."/>
            <person name="Jabbari K."/>
            <person name="Jubin C."/>
            <person name="Kawai H."/>
            <person name="Kimura K."/>
            <person name="Kloareg B."/>
            <person name="Kupper F.C."/>
            <person name="Lang D."/>
            <person name="Le Bail A."/>
            <person name="Leblanc C."/>
            <person name="Lerouge P."/>
            <person name="Lohr M."/>
            <person name="Lopez P.J."/>
            <person name="Martens C."/>
            <person name="Maumus F."/>
            <person name="Michel G."/>
            <person name="Miranda-Saavedra D."/>
            <person name="Morales J."/>
            <person name="Moreau H."/>
            <person name="Motomura T."/>
            <person name="Nagasato C."/>
            <person name="Napoli C.A."/>
            <person name="Nelson D.R."/>
            <person name="Nyvall-Collen P."/>
            <person name="Peters A.F."/>
            <person name="Pommier C."/>
            <person name="Potin P."/>
            <person name="Poulain J."/>
            <person name="Quesneville H."/>
            <person name="Read B."/>
            <person name="Rensing S.A."/>
            <person name="Ritter A."/>
            <person name="Rousvoal S."/>
            <person name="Samanta M."/>
            <person name="Samson G."/>
            <person name="Schroeder D.C."/>
            <person name="Segurens B."/>
            <person name="Strittmatter M."/>
            <person name="Tonon T."/>
            <person name="Tregear J.W."/>
            <person name="Valentin K."/>
            <person name="von Dassow P."/>
            <person name="Yamagishi T."/>
            <person name="Van de Peer Y."/>
            <person name="Wincker P."/>
        </authorList>
    </citation>
    <scope>NUCLEOTIDE SEQUENCE [LARGE SCALE GENOMIC DNA]</scope>
    <source>
        <strain evidence="3">Ec32 / CCAP1310/4</strain>
    </source>
</reference>